<feature type="compositionally biased region" description="Gly residues" evidence="1">
    <location>
        <begin position="407"/>
        <end position="417"/>
    </location>
</feature>
<feature type="compositionally biased region" description="Pro residues" evidence="1">
    <location>
        <begin position="158"/>
        <end position="168"/>
    </location>
</feature>
<keyword evidence="3" id="KW-1185">Reference proteome</keyword>
<proteinExistence type="predicted"/>
<organism evidence="2 3">
    <name type="scientific">Trichodelitschia bisporula</name>
    <dbReference type="NCBI Taxonomy" id="703511"/>
    <lineage>
        <taxon>Eukaryota</taxon>
        <taxon>Fungi</taxon>
        <taxon>Dikarya</taxon>
        <taxon>Ascomycota</taxon>
        <taxon>Pezizomycotina</taxon>
        <taxon>Dothideomycetes</taxon>
        <taxon>Dothideomycetes incertae sedis</taxon>
        <taxon>Phaeotrichales</taxon>
        <taxon>Phaeotrichaceae</taxon>
        <taxon>Trichodelitschia</taxon>
    </lineage>
</organism>
<reference evidence="2" key="1">
    <citation type="journal article" date="2020" name="Stud. Mycol.">
        <title>101 Dothideomycetes genomes: a test case for predicting lifestyles and emergence of pathogens.</title>
        <authorList>
            <person name="Haridas S."/>
            <person name="Albert R."/>
            <person name="Binder M."/>
            <person name="Bloem J."/>
            <person name="Labutti K."/>
            <person name="Salamov A."/>
            <person name="Andreopoulos B."/>
            <person name="Baker S."/>
            <person name="Barry K."/>
            <person name="Bills G."/>
            <person name="Bluhm B."/>
            <person name="Cannon C."/>
            <person name="Castanera R."/>
            <person name="Culley D."/>
            <person name="Daum C."/>
            <person name="Ezra D."/>
            <person name="Gonzalez J."/>
            <person name="Henrissat B."/>
            <person name="Kuo A."/>
            <person name="Liang C."/>
            <person name="Lipzen A."/>
            <person name="Lutzoni F."/>
            <person name="Magnuson J."/>
            <person name="Mondo S."/>
            <person name="Nolan M."/>
            <person name="Ohm R."/>
            <person name="Pangilinan J."/>
            <person name="Park H.-J."/>
            <person name="Ramirez L."/>
            <person name="Alfaro M."/>
            <person name="Sun H."/>
            <person name="Tritt A."/>
            <person name="Yoshinaga Y."/>
            <person name="Zwiers L.-H."/>
            <person name="Turgeon B."/>
            <person name="Goodwin S."/>
            <person name="Spatafora J."/>
            <person name="Crous P."/>
            <person name="Grigoriev I."/>
        </authorList>
    </citation>
    <scope>NUCLEOTIDE SEQUENCE</scope>
    <source>
        <strain evidence="2">CBS 262.69</strain>
    </source>
</reference>
<gene>
    <name evidence="2" type="ORF">EJ06DRAFT_545510</name>
</gene>
<feature type="region of interest" description="Disordered" evidence="1">
    <location>
        <begin position="393"/>
        <end position="417"/>
    </location>
</feature>
<sequence>MDVAAADRPPQSVFFTVPGPLCQPLALFDNAPFACLPWEHGGDGTLLGKAGDAGLLQHSGNLGTPCTPADDDVDSSPEYRTAYQGDTPGIFNGGRGSTRPPARRALSLEEVFGPQLSTPTPKRVHSAHISSLNTRSSDVFPSPHGCLLPPRSATPHPAASPGPHPVTPVTPTTPAHDPWEATGRTPESPLKAKVARRTASAALTPTRRPAYRRTSLVELLRLRTTKENEATPVNGTQTDGADDGSDSDETLYSVSSGSVTPSQAEADYFSLPKTRPPLTPLPTPTLTLASTPPSLLSPITPRTNTAPLRPSQLPPSPRRKVPLDRFVPPRTPTASPTDAFHISKPPSQLSPAERVMRSRANASDPFAARVPRAPPAVEDVYRALGVPEALALRTPGRPEGASSVRGVGTGRAISGGA</sequence>
<dbReference type="EMBL" id="ML996687">
    <property type="protein sequence ID" value="KAF2404863.1"/>
    <property type="molecule type" value="Genomic_DNA"/>
</dbReference>
<feature type="region of interest" description="Disordered" evidence="1">
    <location>
        <begin position="146"/>
        <end position="351"/>
    </location>
</feature>
<feature type="compositionally biased region" description="Pro residues" evidence="1">
    <location>
        <begin position="274"/>
        <end position="283"/>
    </location>
</feature>
<feature type="compositionally biased region" description="Low complexity" evidence="1">
    <location>
        <begin position="284"/>
        <end position="311"/>
    </location>
</feature>
<evidence type="ECO:0000313" key="2">
    <source>
        <dbReference type="EMBL" id="KAF2404863.1"/>
    </source>
</evidence>
<dbReference type="AlphaFoldDB" id="A0A6G1I974"/>
<feature type="compositionally biased region" description="Basic and acidic residues" evidence="1">
    <location>
        <begin position="220"/>
        <end position="229"/>
    </location>
</feature>
<protein>
    <submittedName>
        <fullName evidence="2">Uncharacterized protein</fullName>
    </submittedName>
</protein>
<name>A0A6G1I974_9PEZI</name>
<feature type="compositionally biased region" description="Acidic residues" evidence="1">
    <location>
        <begin position="240"/>
        <end position="249"/>
    </location>
</feature>
<evidence type="ECO:0000256" key="1">
    <source>
        <dbReference type="SAM" id="MobiDB-lite"/>
    </source>
</evidence>
<evidence type="ECO:0000313" key="3">
    <source>
        <dbReference type="Proteomes" id="UP000799640"/>
    </source>
</evidence>
<feature type="compositionally biased region" description="Polar residues" evidence="1">
    <location>
        <begin position="250"/>
        <end position="263"/>
    </location>
</feature>
<dbReference type="Proteomes" id="UP000799640">
    <property type="component" value="Unassembled WGS sequence"/>
</dbReference>
<accession>A0A6G1I974</accession>
<feature type="non-terminal residue" evidence="2">
    <location>
        <position position="417"/>
    </location>
</feature>